<dbReference type="Proteomes" id="UP000319478">
    <property type="component" value="Unassembled WGS sequence"/>
</dbReference>
<sequence>MEFSSTRLRGDATRPHATQPWKQTYTGMKFDLLDPRPEQVRLMDIGVHLSRTSRFNGATTVESWSVAQHSLLVRDILLQLYPDAGPIVQIYALLHDAHEAYTGDITTPMKMAIRAVLRSAGRSDDPVEILQHRIQKAVHRHFRLPEMASVSIMERVHRADMYALSCEKEAFMGPSPDSWGNLAPVIRGAVPEPLGAEDSAILFIRAVRECLEALGLLIFCEVDDQCSVLVAEMEGAKCERDNRELA</sequence>
<keyword evidence="3" id="KW-1185">Reference proteome</keyword>
<comment type="caution">
    <text evidence="2">The sequence shown here is derived from an EMBL/GenBank/DDBJ whole genome shotgun (WGS) entry which is preliminary data.</text>
</comment>
<dbReference type="SUPFAM" id="SSF109604">
    <property type="entry name" value="HD-domain/PDEase-like"/>
    <property type="match status" value="1"/>
</dbReference>
<dbReference type="RefSeq" id="WP_048859056.1">
    <property type="nucleotide sequence ID" value="NZ_BJNN01000108.1"/>
</dbReference>
<dbReference type="EMBL" id="BJNN01000108">
    <property type="protein sequence ID" value="GEC64162.1"/>
    <property type="molecule type" value="Genomic_DNA"/>
</dbReference>
<reference evidence="2 3" key="1">
    <citation type="submission" date="2019-06" db="EMBL/GenBank/DDBJ databases">
        <title>Whole genome shotgun sequence of Komagataeibacter hansenii NBRC 14820.</title>
        <authorList>
            <person name="Hosoyama A."/>
            <person name="Uohara A."/>
            <person name="Ohji S."/>
            <person name="Ichikawa N."/>
        </authorList>
    </citation>
    <scope>NUCLEOTIDE SEQUENCE [LARGE SCALE GENOMIC DNA]</scope>
    <source>
        <strain evidence="2 3">NBRC 14820</strain>
    </source>
</reference>
<name>A0ABQ0SFR6_NOVHA</name>
<protein>
    <recommendedName>
        <fullName evidence="4">HD domain-containing protein</fullName>
    </recommendedName>
</protein>
<evidence type="ECO:0000313" key="2">
    <source>
        <dbReference type="EMBL" id="GEC64162.1"/>
    </source>
</evidence>
<evidence type="ECO:0000313" key="3">
    <source>
        <dbReference type="Proteomes" id="UP000319478"/>
    </source>
</evidence>
<proteinExistence type="predicted"/>
<accession>A0ABQ0SFR6</accession>
<evidence type="ECO:0000256" key="1">
    <source>
        <dbReference type="SAM" id="MobiDB-lite"/>
    </source>
</evidence>
<evidence type="ECO:0008006" key="4">
    <source>
        <dbReference type="Google" id="ProtNLM"/>
    </source>
</evidence>
<gene>
    <name evidence="2" type="ORF">GHA01_20110</name>
</gene>
<organism evidence="2 3">
    <name type="scientific">Novacetimonas hansenii</name>
    <name type="common">Komagataeibacter hansenii</name>
    <dbReference type="NCBI Taxonomy" id="436"/>
    <lineage>
        <taxon>Bacteria</taxon>
        <taxon>Pseudomonadati</taxon>
        <taxon>Pseudomonadota</taxon>
        <taxon>Alphaproteobacteria</taxon>
        <taxon>Acetobacterales</taxon>
        <taxon>Acetobacteraceae</taxon>
        <taxon>Novacetimonas</taxon>
    </lineage>
</organism>
<feature type="region of interest" description="Disordered" evidence="1">
    <location>
        <begin position="1"/>
        <end position="20"/>
    </location>
</feature>
<dbReference type="Gene3D" id="1.10.3210.10">
    <property type="entry name" value="Hypothetical protein af1432"/>
    <property type="match status" value="1"/>
</dbReference>